<dbReference type="InterPro" id="IPR036909">
    <property type="entry name" value="Cyt_c-like_dom_sf"/>
</dbReference>
<dbReference type="STRING" id="290397.Adeh_1425"/>
<dbReference type="KEGG" id="ade:Adeh_1425"/>
<feature type="domain" description="Cytochrome c" evidence="8">
    <location>
        <begin position="17"/>
        <end position="96"/>
    </location>
</feature>
<evidence type="ECO:0000256" key="3">
    <source>
        <dbReference type="ARBA" id="ARBA00022723"/>
    </source>
</evidence>
<feature type="signal peptide" evidence="7">
    <location>
        <begin position="1"/>
        <end position="19"/>
    </location>
</feature>
<dbReference type="RefSeq" id="WP_011420481.1">
    <property type="nucleotide sequence ID" value="NC_007760.1"/>
</dbReference>
<dbReference type="PRINTS" id="PR00605">
    <property type="entry name" value="CYTCHROMECIC"/>
</dbReference>
<dbReference type="GO" id="GO:0009055">
    <property type="term" value="F:electron transfer activity"/>
    <property type="evidence" value="ECO:0007669"/>
    <property type="project" value="InterPro"/>
</dbReference>
<keyword evidence="3 6" id="KW-0479">Metal-binding</keyword>
<dbReference type="InterPro" id="IPR008168">
    <property type="entry name" value="Cyt_C_IC"/>
</dbReference>
<dbReference type="PROSITE" id="PS51007">
    <property type="entry name" value="CYTC"/>
    <property type="match status" value="1"/>
</dbReference>
<evidence type="ECO:0000256" key="7">
    <source>
        <dbReference type="SAM" id="SignalP"/>
    </source>
</evidence>
<organism evidence="9 10">
    <name type="scientific">Anaeromyxobacter dehalogenans (strain 2CP-C)</name>
    <dbReference type="NCBI Taxonomy" id="290397"/>
    <lineage>
        <taxon>Bacteria</taxon>
        <taxon>Pseudomonadati</taxon>
        <taxon>Myxococcota</taxon>
        <taxon>Myxococcia</taxon>
        <taxon>Myxococcales</taxon>
        <taxon>Cystobacterineae</taxon>
        <taxon>Anaeromyxobacteraceae</taxon>
        <taxon>Anaeromyxobacter</taxon>
    </lineage>
</organism>
<keyword evidence="7" id="KW-0732">Signal</keyword>
<evidence type="ECO:0000256" key="1">
    <source>
        <dbReference type="ARBA" id="ARBA00022448"/>
    </source>
</evidence>
<dbReference type="InterPro" id="IPR009056">
    <property type="entry name" value="Cyt_c-like_dom"/>
</dbReference>
<evidence type="ECO:0000256" key="4">
    <source>
        <dbReference type="ARBA" id="ARBA00022982"/>
    </source>
</evidence>
<keyword evidence="4" id="KW-0249">Electron transport</keyword>
<dbReference type="Gene3D" id="1.10.760.10">
    <property type="entry name" value="Cytochrome c-like domain"/>
    <property type="match status" value="1"/>
</dbReference>
<dbReference type="PANTHER" id="PTHR37823:SF4">
    <property type="entry name" value="MENAQUINOL-CYTOCHROME C REDUCTASE CYTOCHROME B_C SUBUNIT"/>
    <property type="match status" value="1"/>
</dbReference>
<accession>Q2IHS0</accession>
<evidence type="ECO:0000256" key="5">
    <source>
        <dbReference type="ARBA" id="ARBA00023004"/>
    </source>
</evidence>
<evidence type="ECO:0000313" key="10">
    <source>
        <dbReference type="Proteomes" id="UP000001935"/>
    </source>
</evidence>
<evidence type="ECO:0000313" key="9">
    <source>
        <dbReference type="EMBL" id="ABC81198.1"/>
    </source>
</evidence>
<dbReference type="OrthoDB" id="9811395at2"/>
<protein>
    <submittedName>
        <fullName evidence="9">Cytochrome c, class I</fullName>
    </submittedName>
</protein>
<dbReference type="AlphaFoldDB" id="Q2IHS0"/>
<gene>
    <name evidence="9" type="ordered locus">Adeh_1425</name>
</gene>
<dbReference type="GO" id="GO:0005506">
    <property type="term" value="F:iron ion binding"/>
    <property type="evidence" value="ECO:0007669"/>
    <property type="project" value="InterPro"/>
</dbReference>
<sequence>MKRLVAVLAFAAFTFAARADDGAAVFAQKCAVCHGKDGKGAPAGKALGAKDLTTVKLSEAEIVKVVENGKGKMTGFKGKLSDEQVKSVAKYVKGGLK</sequence>
<dbReference type="EMBL" id="CP000251">
    <property type="protein sequence ID" value="ABC81198.1"/>
    <property type="molecule type" value="Genomic_DNA"/>
</dbReference>
<dbReference type="GO" id="GO:0020037">
    <property type="term" value="F:heme binding"/>
    <property type="evidence" value="ECO:0007669"/>
    <property type="project" value="InterPro"/>
</dbReference>
<dbReference type="HOGENOM" id="CLU_101159_6_3_7"/>
<name>Q2IHS0_ANADE</name>
<keyword evidence="1" id="KW-0813">Transport</keyword>
<dbReference type="Pfam" id="PF13442">
    <property type="entry name" value="Cytochrome_CBB3"/>
    <property type="match status" value="1"/>
</dbReference>
<dbReference type="InterPro" id="IPR051811">
    <property type="entry name" value="Cytochrome_c550/c551-like"/>
</dbReference>
<evidence type="ECO:0000259" key="8">
    <source>
        <dbReference type="PROSITE" id="PS51007"/>
    </source>
</evidence>
<reference evidence="9 10" key="1">
    <citation type="submission" date="2006-01" db="EMBL/GenBank/DDBJ databases">
        <title>Complete sequence of Anaeromyxobacter dehalogenans 2CP-C.</title>
        <authorList>
            <consortium name="US DOE Joint Genome Institute"/>
            <person name="Copeland A."/>
            <person name="Lucas S."/>
            <person name="Lapidus A."/>
            <person name="Barry K."/>
            <person name="Detter J.C."/>
            <person name="Glavina T."/>
            <person name="Hammon N."/>
            <person name="Israni S."/>
            <person name="Pitluck S."/>
            <person name="Brettin T."/>
            <person name="Bruce D."/>
            <person name="Han C."/>
            <person name="Tapia R."/>
            <person name="Gilna P."/>
            <person name="Kiss H."/>
            <person name="Schmutz J."/>
            <person name="Larimer F."/>
            <person name="Land M."/>
            <person name="Kyrpides N."/>
            <person name="Anderson I."/>
            <person name="Sanford R.A."/>
            <person name="Ritalahti K.M."/>
            <person name="Thomas H.S."/>
            <person name="Kirby J.R."/>
            <person name="Zhulin I.B."/>
            <person name="Loeffler F.E."/>
            <person name="Richardson P."/>
        </authorList>
    </citation>
    <scope>NUCLEOTIDE SEQUENCE [LARGE SCALE GENOMIC DNA]</scope>
    <source>
        <strain evidence="9 10">2CP-C</strain>
    </source>
</reference>
<keyword evidence="2 6" id="KW-0349">Heme</keyword>
<feature type="chain" id="PRO_5004209914" evidence="7">
    <location>
        <begin position="20"/>
        <end position="97"/>
    </location>
</feature>
<dbReference type="eggNOG" id="COG2010">
    <property type="taxonomic scope" value="Bacteria"/>
</dbReference>
<evidence type="ECO:0000256" key="2">
    <source>
        <dbReference type="ARBA" id="ARBA00022617"/>
    </source>
</evidence>
<proteinExistence type="predicted"/>
<dbReference type="PANTHER" id="PTHR37823">
    <property type="entry name" value="CYTOCHROME C-553-LIKE"/>
    <property type="match status" value="1"/>
</dbReference>
<dbReference type="Proteomes" id="UP000001935">
    <property type="component" value="Chromosome"/>
</dbReference>
<dbReference type="SUPFAM" id="SSF46626">
    <property type="entry name" value="Cytochrome c"/>
    <property type="match status" value="1"/>
</dbReference>
<evidence type="ECO:0000256" key="6">
    <source>
        <dbReference type="PROSITE-ProRule" id="PRU00433"/>
    </source>
</evidence>
<keyword evidence="5 6" id="KW-0408">Iron</keyword>